<gene>
    <name evidence="6" type="primary">dabA</name>
    <name evidence="7" type="ORF">GH754_11050</name>
</gene>
<evidence type="ECO:0000256" key="4">
    <source>
        <dbReference type="ARBA" id="ARBA00022833"/>
    </source>
</evidence>
<feature type="binding site" evidence="6">
    <location>
        <position position="594"/>
    </location>
    <ligand>
        <name>Zn(2+)</name>
        <dbReference type="ChEBI" id="CHEBI:29105"/>
    </ligand>
</feature>
<name>A0A6G1X7G0_9BACI</name>
<comment type="caution">
    <text evidence="7">The sequence shown here is derived from an EMBL/GenBank/DDBJ whole genome shotgun (WGS) entry which is preliminary data.</text>
</comment>
<comment type="cofactor">
    <cofactor evidence="6">
        <name>Zn(2+)</name>
        <dbReference type="ChEBI" id="CHEBI:29105"/>
    </cofactor>
</comment>
<keyword evidence="2 6" id="KW-1003">Cell membrane</keyword>
<dbReference type="OrthoDB" id="9805101at2"/>
<accession>A0A6G1X7G0</accession>
<keyword evidence="4 6" id="KW-0862">Zinc</keyword>
<comment type="subcellular location">
    <subcellularLocation>
        <location evidence="6">Cell membrane</location>
        <topology evidence="6">Peripheral membrane protein</topology>
    </subcellularLocation>
</comment>
<evidence type="ECO:0000256" key="2">
    <source>
        <dbReference type="ARBA" id="ARBA00022475"/>
    </source>
</evidence>
<dbReference type="PANTHER" id="PTHR38344">
    <property type="entry name" value="UPF0753 PROTEIN AQ_863"/>
    <property type="match status" value="1"/>
</dbReference>
<protein>
    <recommendedName>
        <fullName evidence="6">Probable inorganic carbon transporter subunit DabA</fullName>
    </recommendedName>
</protein>
<dbReference type="EMBL" id="WJNH01000006">
    <property type="protein sequence ID" value="MRG86846.1"/>
    <property type="molecule type" value="Genomic_DNA"/>
</dbReference>
<dbReference type="AlphaFoldDB" id="A0A6G1X7G0"/>
<comment type="similarity">
    <text evidence="6">Belongs to the inorganic carbon transporter (TC 9.A.2) DabA family.</text>
</comment>
<keyword evidence="8" id="KW-1185">Reference proteome</keyword>
<feature type="binding site" evidence="6">
    <location>
        <position position="579"/>
    </location>
    <ligand>
        <name>Zn(2+)</name>
        <dbReference type="ChEBI" id="CHEBI:29105"/>
    </ligand>
</feature>
<organism evidence="7 8">
    <name type="scientific">Salinibacillus xinjiangensis</name>
    <dbReference type="NCBI Taxonomy" id="1229268"/>
    <lineage>
        <taxon>Bacteria</taxon>
        <taxon>Bacillati</taxon>
        <taxon>Bacillota</taxon>
        <taxon>Bacilli</taxon>
        <taxon>Bacillales</taxon>
        <taxon>Bacillaceae</taxon>
        <taxon>Salinibacillus</taxon>
    </lineage>
</organism>
<evidence type="ECO:0000313" key="8">
    <source>
        <dbReference type="Proteomes" id="UP000480185"/>
    </source>
</evidence>
<evidence type="ECO:0000256" key="6">
    <source>
        <dbReference type="HAMAP-Rule" id="MF_01871"/>
    </source>
</evidence>
<dbReference type="RefSeq" id="WP_153728746.1">
    <property type="nucleotide sequence ID" value="NZ_WJNH01000006.1"/>
</dbReference>
<keyword evidence="1 6" id="KW-0813">Transport</keyword>
<keyword evidence="5 6" id="KW-0472">Membrane</keyword>
<feature type="binding site" evidence="6">
    <location>
        <position position="399"/>
    </location>
    <ligand>
        <name>Zn(2+)</name>
        <dbReference type="ChEBI" id="CHEBI:29105"/>
    </ligand>
</feature>
<proteinExistence type="inferred from homology"/>
<evidence type="ECO:0000313" key="7">
    <source>
        <dbReference type="EMBL" id="MRG86846.1"/>
    </source>
</evidence>
<evidence type="ECO:0000256" key="5">
    <source>
        <dbReference type="ARBA" id="ARBA00023136"/>
    </source>
</evidence>
<keyword evidence="3 6" id="KW-0479">Metal-binding</keyword>
<reference evidence="7 8" key="1">
    <citation type="submission" date="2019-11" db="EMBL/GenBank/DDBJ databases">
        <authorList>
            <person name="Li J."/>
        </authorList>
    </citation>
    <scope>NUCLEOTIDE SEQUENCE [LARGE SCALE GENOMIC DNA]</scope>
    <source>
        <strain evidence="7 8">J4</strain>
    </source>
</reference>
<evidence type="ECO:0000256" key="3">
    <source>
        <dbReference type="ARBA" id="ARBA00022723"/>
    </source>
</evidence>
<dbReference type="HAMAP" id="MF_01871">
    <property type="entry name" value="DabA"/>
    <property type="match status" value="1"/>
</dbReference>
<dbReference type="InterPro" id="IPR018752">
    <property type="entry name" value="DabA"/>
</dbReference>
<comment type="subunit">
    <text evidence="6">Forms a complex with DabB.</text>
</comment>
<feature type="binding site" evidence="6">
    <location>
        <position position="397"/>
    </location>
    <ligand>
        <name>Zn(2+)</name>
        <dbReference type="ChEBI" id="CHEBI:29105"/>
    </ligand>
</feature>
<dbReference type="Pfam" id="PF10070">
    <property type="entry name" value="DabA"/>
    <property type="match status" value="1"/>
</dbReference>
<dbReference type="PANTHER" id="PTHR38344:SF1">
    <property type="entry name" value="INORGANIC CARBON TRANSPORTER SUBUNIT DABA-RELATED"/>
    <property type="match status" value="1"/>
</dbReference>
<dbReference type="Proteomes" id="UP000480185">
    <property type="component" value="Unassembled WGS sequence"/>
</dbReference>
<dbReference type="GO" id="GO:0005886">
    <property type="term" value="C:plasma membrane"/>
    <property type="evidence" value="ECO:0007669"/>
    <property type="project" value="UniProtKB-SubCell"/>
</dbReference>
<sequence>MSGTSVLTKQKINKKDSDINHKEIDIEVLTKSASRVIAPLWSISTFAARNPWMGLEKHSFDRVAAWLKNSRNVDIYPSASMIISAKSNGEIDETYIKMGLQRWIDSHSFKIPRETLEQYCHSALKLDSLPSYLLSSQKLKVLAEEFSGLNTDSIDHSMQPISSRIDIEGGKRLVDLLDYHMIMWCKLYLDDSQAGWKMPNREEGFYRAWQRLIQYDPALSKKQRKHLIGFPKEAKLALKKAIFALEIPESQIQGYLEGHLLSLPGWAGMMLWRSRQSSQEQELLTEYLAVRVSMEYALIKPYLPLHNQQSESEVSVVPLIASWLHWGGLSIEDWSKLSVAEQNEYLTFAYQFNDMVRRKICLEAWEQTYSEQLCQKIGAKQREADDKKSKLAQFVFCIDVRSEPFRRQLEKEGPFETIGIAGFFGVPIATSELGSNHSHPSLPVISKPQHIIKESVNDYELKSYQQRKSAVNSLTYTFKMMKQNVLSSLLLPELSGPWLSLQMVARSFVPKKANRFIRNLRETWLRKPNTALTLNHDKNIEAELPVGFSAEEKVKYVREALKLMGLTENFASLVVICGHGSQSTNNPYASALECGACGGASGGFNARVLATLCNLPEVRAELSSEGIEIPEKTVFVAAEHKTTVDELDWIYVPELSETAQEAFNYIQAILPKVSQRANSKRLALLPNFKSVFKDPNAEAHRFAEDWSEIRPEWGLARNAAFIIGQRELTKDCDLEGRVFLHNYDWKQDESGELLANIIAGPGTVSQWINLQYYASTVAPHYYGSGNKAMQTVTSGIGVMQGNASDLLTGLPWQSVMESDHEAFHSPLRLLIVIQAPSKYVERLLNNDSSLREKVQNNWVRFASVEPDGHWINWN</sequence>
<comment type="function">
    <text evidence="6">Part of an energy-coupled inorganic carbon pump.</text>
</comment>
<evidence type="ECO:0000256" key="1">
    <source>
        <dbReference type="ARBA" id="ARBA00022448"/>
    </source>
</evidence>
<dbReference type="GO" id="GO:0008270">
    <property type="term" value="F:zinc ion binding"/>
    <property type="evidence" value="ECO:0007669"/>
    <property type="project" value="UniProtKB-UniRule"/>
</dbReference>